<evidence type="ECO:0000256" key="2">
    <source>
        <dbReference type="ARBA" id="ARBA00022695"/>
    </source>
</evidence>
<feature type="site" description="Positions MEP for the nucleophilic attack" evidence="4">
    <location>
        <position position="152"/>
    </location>
</feature>
<comment type="similarity">
    <text evidence="4">Belongs to the IspD/TarI cytidylyltransferase family. IspD subfamily.</text>
</comment>
<reference evidence="6" key="1">
    <citation type="journal article" date="2019" name="Int. J. Syst. Evol. Microbiol.">
        <title>The Global Catalogue of Microorganisms (GCM) 10K type strain sequencing project: providing services to taxonomists for standard genome sequencing and annotation.</title>
        <authorList>
            <consortium name="The Broad Institute Genomics Platform"/>
            <consortium name="The Broad Institute Genome Sequencing Center for Infectious Disease"/>
            <person name="Wu L."/>
            <person name="Ma J."/>
        </authorList>
    </citation>
    <scope>NUCLEOTIDE SEQUENCE [LARGE SCALE GENOMIC DNA]</scope>
    <source>
        <strain evidence="6">CGMCC 4.1641</strain>
    </source>
</reference>
<accession>A0ABV8SAN5</accession>
<sequence>MEWGAVVVAAGRGARMGAAENKIYLKLAGKTVLEQALDAFEHCASVDSVVLVVGSEEQERAAGIVKAAGYRKIRKIIVGGAERQDSVCAGLNALSTDGALIHDAARPLVTPEQIAACCAAAEEHGASALAVPVKDTIKVSDGQGFIVETPERSLLWSVQTPQAFSRLELLEAHRRAREEGAFATDDAMLLERLGRKVAIVQGDYANLKITTPEDLPVAELLLRGRQGVRGKEVQDD</sequence>
<dbReference type="SUPFAM" id="SSF53448">
    <property type="entry name" value="Nucleotide-diphospho-sugar transferases"/>
    <property type="match status" value="1"/>
</dbReference>
<feature type="site" description="Transition state stabilizer" evidence="4">
    <location>
        <position position="15"/>
    </location>
</feature>
<evidence type="ECO:0000256" key="3">
    <source>
        <dbReference type="ARBA" id="ARBA00023229"/>
    </source>
</evidence>
<dbReference type="Proteomes" id="UP001595755">
    <property type="component" value="Unassembled WGS sequence"/>
</dbReference>
<protein>
    <recommendedName>
        <fullName evidence="4">2-C-methyl-D-erythritol 4-phosphate cytidylyltransferase</fullName>
        <ecNumber evidence="4">2.7.7.60</ecNumber>
    </recommendedName>
    <alternativeName>
        <fullName evidence="4">4-diphosphocytidyl-2C-methyl-D-erythritol synthase</fullName>
    </alternativeName>
    <alternativeName>
        <fullName evidence="4">MEP cytidylyltransferase</fullName>
        <shortName evidence="4">MCT</shortName>
    </alternativeName>
</protein>
<dbReference type="PANTHER" id="PTHR32125">
    <property type="entry name" value="2-C-METHYL-D-ERYTHRITOL 4-PHOSPHATE CYTIDYLYLTRANSFERASE, CHLOROPLASTIC"/>
    <property type="match status" value="1"/>
</dbReference>
<feature type="site" description="Positions MEP for the nucleophilic attack" evidence="4">
    <location>
        <position position="208"/>
    </location>
</feature>
<evidence type="ECO:0000256" key="4">
    <source>
        <dbReference type="HAMAP-Rule" id="MF_00108"/>
    </source>
</evidence>
<comment type="function">
    <text evidence="4">Catalyzes the formation of 4-diphosphocytidyl-2-C-methyl-D-erythritol from CTP and 2-C-methyl-D-erythritol 4-phosphate (MEP).</text>
</comment>
<dbReference type="InterPro" id="IPR029044">
    <property type="entry name" value="Nucleotide-diphossugar_trans"/>
</dbReference>
<dbReference type="PANTHER" id="PTHR32125:SF4">
    <property type="entry name" value="2-C-METHYL-D-ERYTHRITOL 4-PHOSPHATE CYTIDYLYLTRANSFERASE, CHLOROPLASTIC"/>
    <property type="match status" value="1"/>
</dbReference>
<dbReference type="InterPro" id="IPR050088">
    <property type="entry name" value="IspD/TarI_cytidylyltransf_bact"/>
</dbReference>
<dbReference type="Pfam" id="PF01128">
    <property type="entry name" value="IspD"/>
    <property type="match status" value="1"/>
</dbReference>
<keyword evidence="2 4" id="KW-0548">Nucleotidyltransferase</keyword>
<keyword evidence="1 4" id="KW-0808">Transferase</keyword>
<comment type="catalytic activity">
    <reaction evidence="4">
        <text>2-C-methyl-D-erythritol 4-phosphate + CTP + H(+) = 4-CDP-2-C-methyl-D-erythritol + diphosphate</text>
        <dbReference type="Rhea" id="RHEA:13429"/>
        <dbReference type="ChEBI" id="CHEBI:15378"/>
        <dbReference type="ChEBI" id="CHEBI:33019"/>
        <dbReference type="ChEBI" id="CHEBI:37563"/>
        <dbReference type="ChEBI" id="CHEBI:57823"/>
        <dbReference type="ChEBI" id="CHEBI:58262"/>
        <dbReference type="EC" id="2.7.7.60"/>
    </reaction>
</comment>
<evidence type="ECO:0000256" key="1">
    <source>
        <dbReference type="ARBA" id="ARBA00022679"/>
    </source>
</evidence>
<comment type="pathway">
    <text evidence="4">Isoprenoid biosynthesis; isopentenyl diphosphate biosynthesis via DXP pathway; isopentenyl diphosphate from 1-deoxy-D-xylulose 5-phosphate: step 2/6.</text>
</comment>
<dbReference type="Gene3D" id="3.90.550.10">
    <property type="entry name" value="Spore Coat Polysaccharide Biosynthesis Protein SpsA, Chain A"/>
    <property type="match status" value="1"/>
</dbReference>
<dbReference type="RefSeq" id="WP_204605860.1">
    <property type="nucleotide sequence ID" value="NZ_JBHSED010000031.1"/>
</dbReference>
<evidence type="ECO:0000313" key="6">
    <source>
        <dbReference type="Proteomes" id="UP001595755"/>
    </source>
</evidence>
<dbReference type="HAMAP" id="MF_00108">
    <property type="entry name" value="IspD"/>
    <property type="match status" value="1"/>
</dbReference>
<dbReference type="InterPro" id="IPR034683">
    <property type="entry name" value="IspD/TarI"/>
</dbReference>
<dbReference type="InterPro" id="IPR001228">
    <property type="entry name" value="IspD"/>
</dbReference>
<name>A0ABV8SAN5_9BACL</name>
<dbReference type="GO" id="GO:0050518">
    <property type="term" value="F:2-C-methyl-D-erythritol 4-phosphate cytidylyltransferase activity"/>
    <property type="evidence" value="ECO:0007669"/>
    <property type="project" value="UniProtKB-EC"/>
</dbReference>
<feature type="site" description="Transition state stabilizer" evidence="4">
    <location>
        <position position="22"/>
    </location>
</feature>
<organism evidence="5 6">
    <name type="scientific">Cohnella boryungensis</name>
    <dbReference type="NCBI Taxonomy" id="768479"/>
    <lineage>
        <taxon>Bacteria</taxon>
        <taxon>Bacillati</taxon>
        <taxon>Bacillota</taxon>
        <taxon>Bacilli</taxon>
        <taxon>Bacillales</taxon>
        <taxon>Paenibacillaceae</taxon>
        <taxon>Cohnella</taxon>
    </lineage>
</organism>
<keyword evidence="3 4" id="KW-0414">Isoprene biosynthesis</keyword>
<evidence type="ECO:0000313" key="5">
    <source>
        <dbReference type="EMBL" id="MFC4304633.1"/>
    </source>
</evidence>
<dbReference type="EMBL" id="JBHSED010000031">
    <property type="protein sequence ID" value="MFC4304633.1"/>
    <property type="molecule type" value="Genomic_DNA"/>
</dbReference>
<gene>
    <name evidence="4 5" type="primary">ispD</name>
    <name evidence="5" type="ORF">ACFO1S_14480</name>
</gene>
<keyword evidence="6" id="KW-1185">Reference proteome</keyword>
<proteinExistence type="inferred from homology"/>
<dbReference type="NCBIfam" id="TIGR00453">
    <property type="entry name" value="ispD"/>
    <property type="match status" value="1"/>
</dbReference>
<dbReference type="CDD" id="cd02516">
    <property type="entry name" value="CDP-ME_synthetase"/>
    <property type="match status" value="1"/>
</dbReference>
<dbReference type="EC" id="2.7.7.60" evidence="4"/>
<comment type="caution">
    <text evidence="5">The sequence shown here is derived from an EMBL/GenBank/DDBJ whole genome shotgun (WGS) entry which is preliminary data.</text>
</comment>